<organism evidence="4 5">
    <name type="scientific">Mugilogobius chulae</name>
    <name type="common">yellowstripe goby</name>
    <dbReference type="NCBI Taxonomy" id="88201"/>
    <lineage>
        <taxon>Eukaryota</taxon>
        <taxon>Metazoa</taxon>
        <taxon>Chordata</taxon>
        <taxon>Craniata</taxon>
        <taxon>Vertebrata</taxon>
        <taxon>Euteleostomi</taxon>
        <taxon>Actinopterygii</taxon>
        <taxon>Neopterygii</taxon>
        <taxon>Teleostei</taxon>
        <taxon>Neoteleostei</taxon>
        <taxon>Acanthomorphata</taxon>
        <taxon>Gobiaria</taxon>
        <taxon>Gobiiformes</taxon>
        <taxon>Gobioidei</taxon>
        <taxon>Gobiidae</taxon>
        <taxon>Gobionellinae</taxon>
        <taxon>Mugilogobius</taxon>
    </lineage>
</organism>
<gene>
    <name evidence="4" type="ORF">WMY93_001185</name>
</gene>
<protein>
    <recommendedName>
        <fullName evidence="3">Nucleoprotein TPR/MPL1 domain-containing protein</fullName>
    </recommendedName>
</protein>
<dbReference type="Pfam" id="PF25481">
    <property type="entry name" value="Nucleoprot-TPR"/>
    <property type="match status" value="1"/>
</dbReference>
<dbReference type="GO" id="GO:0006406">
    <property type="term" value="P:mRNA export from nucleus"/>
    <property type="evidence" value="ECO:0007669"/>
    <property type="project" value="TreeGrafter"/>
</dbReference>
<evidence type="ECO:0000313" key="5">
    <source>
        <dbReference type="Proteomes" id="UP001460270"/>
    </source>
</evidence>
<dbReference type="PANTHER" id="PTHR18898">
    <property type="entry name" value="NUCLEOPROTEIN TPR-RELATED"/>
    <property type="match status" value="1"/>
</dbReference>
<evidence type="ECO:0000256" key="1">
    <source>
        <dbReference type="SAM" id="Coils"/>
    </source>
</evidence>
<keyword evidence="5" id="KW-1185">Reference proteome</keyword>
<dbReference type="Proteomes" id="UP001460270">
    <property type="component" value="Unassembled WGS sequence"/>
</dbReference>
<name>A0AAW0Q419_9GOBI</name>
<accession>A0AAW0Q419</accession>
<keyword evidence="1" id="KW-0175">Coiled coil</keyword>
<sequence>MAVVLLQALERTELNKLPKGIQNKLERFISELQNANEALKTERERLKADSETQEQFVASTKDLQTVKEENKKLNEELSTLKGIEGESEEEKTSQPQQQTKTKYEIEAEKRELARLLEKRQDLTRLNEKLVETNKVKMDLQLKLDEIQASEASVQHREKRMEQEKELLQQKINWLTSELKAKTDELLETNKEKGKQILELQSSLQTSKEEVSRLESQVTSLKETSESQTKRADDLNNKLKKAKEEQCAMEEKYRNELNAHIKLSSLYKGAASETELKNNELKSAVEGLSKAVKEMTEGAQSLTEEQLDSMCPSAAAIAAIVKPGMKFFDLYNAYAECQTQLQLEKQETKRVNRVLDEIVQEVESKAPVLRRQREEYESMQRSMASLCNKLEQARLEIYNLQKEKDEAKQKCDVLEQEKNRTEKQLDDTSAQCVRVRDQCEQTAKEMEQLKEQRNQQKQLADSNARQRDMYKALLTQSTGYTLPTQGPEPLAQMTQIRPSVPATRSMPQRAATAESAQTAQAKAALKQLNDSFMLYKREKAENDRMLNETNERLQKHLSELSSRNAKLTSQLDFSNKRYEMLQENVAAYRREMQLYRTGTRKWQLLLSVKNMSFSQ</sequence>
<dbReference type="AlphaFoldDB" id="A0AAW0Q419"/>
<dbReference type="GO" id="GO:0005643">
    <property type="term" value="C:nuclear pore"/>
    <property type="evidence" value="ECO:0007669"/>
    <property type="project" value="TreeGrafter"/>
</dbReference>
<comment type="caution">
    <text evidence="4">The sequence shown here is derived from an EMBL/GenBank/DDBJ whole genome shotgun (WGS) entry which is preliminary data.</text>
</comment>
<dbReference type="GO" id="GO:0017056">
    <property type="term" value="F:structural constituent of nuclear pore"/>
    <property type="evidence" value="ECO:0007669"/>
    <property type="project" value="TreeGrafter"/>
</dbReference>
<proteinExistence type="predicted"/>
<feature type="coiled-coil region" evidence="1">
    <location>
        <begin position="549"/>
        <end position="590"/>
    </location>
</feature>
<evidence type="ECO:0000313" key="4">
    <source>
        <dbReference type="EMBL" id="KAK7945457.1"/>
    </source>
</evidence>
<dbReference type="GO" id="GO:1901673">
    <property type="term" value="P:regulation of mitotic spindle assembly"/>
    <property type="evidence" value="ECO:0007669"/>
    <property type="project" value="TreeGrafter"/>
</dbReference>
<feature type="region of interest" description="Disordered" evidence="2">
    <location>
        <begin position="79"/>
        <end position="102"/>
    </location>
</feature>
<dbReference type="EMBL" id="JBBPFD010000001">
    <property type="protein sequence ID" value="KAK7945457.1"/>
    <property type="molecule type" value="Genomic_DNA"/>
</dbReference>
<feature type="coiled-coil region" evidence="1">
    <location>
        <begin position="358"/>
        <end position="465"/>
    </location>
</feature>
<evidence type="ECO:0000259" key="3">
    <source>
        <dbReference type="Pfam" id="PF25481"/>
    </source>
</evidence>
<evidence type="ECO:0000256" key="2">
    <source>
        <dbReference type="SAM" id="MobiDB-lite"/>
    </source>
</evidence>
<reference evidence="5" key="1">
    <citation type="submission" date="2024-04" db="EMBL/GenBank/DDBJ databases">
        <title>Salinicola lusitanus LLJ914,a marine bacterium isolated from the Okinawa Trough.</title>
        <authorList>
            <person name="Li J."/>
        </authorList>
    </citation>
    <scope>NUCLEOTIDE SEQUENCE [LARGE SCALE GENOMIC DNA]</scope>
</reference>
<dbReference type="PANTHER" id="PTHR18898:SF3">
    <property type="entry name" value="NUCLEOPROTEIN TPR"/>
    <property type="match status" value="1"/>
</dbReference>
<dbReference type="InterPro" id="IPR057577">
    <property type="entry name" value="Nucleoprot-TPR/MLP1_dom"/>
</dbReference>
<feature type="domain" description="Nucleoprotein TPR/MPL1" evidence="3">
    <location>
        <begin position="148"/>
        <end position="226"/>
    </location>
</feature>
<feature type="coiled-coil region" evidence="1">
    <location>
        <begin position="270"/>
        <end position="304"/>
    </location>
</feature>